<dbReference type="EMBL" id="CAJHUC010002953">
    <property type="protein sequence ID" value="CAD7704771.1"/>
    <property type="molecule type" value="Genomic_DNA"/>
</dbReference>
<evidence type="ECO:0000313" key="3">
    <source>
        <dbReference type="Proteomes" id="UP000708148"/>
    </source>
</evidence>
<evidence type="ECO:0000256" key="1">
    <source>
        <dbReference type="SAM" id="MobiDB-lite"/>
    </source>
</evidence>
<name>A0A8S1JIC5_9CHLO</name>
<proteinExistence type="predicted"/>
<keyword evidence="3" id="KW-1185">Reference proteome</keyword>
<dbReference type="AlphaFoldDB" id="A0A8S1JIC5"/>
<comment type="caution">
    <text evidence="2">The sequence shown here is derived from an EMBL/GenBank/DDBJ whole genome shotgun (WGS) entry which is preliminary data.</text>
</comment>
<accession>A0A8S1JIC5</accession>
<dbReference type="Proteomes" id="UP000708148">
    <property type="component" value="Unassembled WGS sequence"/>
</dbReference>
<protein>
    <submittedName>
        <fullName evidence="2">Uncharacterized protein</fullName>
    </submittedName>
</protein>
<organism evidence="2 3">
    <name type="scientific">Ostreobium quekettii</name>
    <dbReference type="NCBI Taxonomy" id="121088"/>
    <lineage>
        <taxon>Eukaryota</taxon>
        <taxon>Viridiplantae</taxon>
        <taxon>Chlorophyta</taxon>
        <taxon>core chlorophytes</taxon>
        <taxon>Ulvophyceae</taxon>
        <taxon>TCBD clade</taxon>
        <taxon>Bryopsidales</taxon>
        <taxon>Ostreobineae</taxon>
        <taxon>Ostreobiaceae</taxon>
        <taxon>Ostreobium</taxon>
    </lineage>
</organism>
<sequence length="158" mass="16791">MSDPIPFVSAAIASPQRPARRQPAGTGRLRAARGNRGEICAVTAADSKIRPWPPPLTHRPEKGAAPVCGAPDRCLPLGQFGRRHASPAAALTRNPGEGRLGPLAEGFLPFINRGANYCAAHKSQQSPTSPHPTPHLLLEADVPSWQTFMRAASEGLTR</sequence>
<evidence type="ECO:0000313" key="2">
    <source>
        <dbReference type="EMBL" id="CAD7704771.1"/>
    </source>
</evidence>
<feature type="region of interest" description="Disordered" evidence="1">
    <location>
        <begin position="1"/>
        <end position="32"/>
    </location>
</feature>
<reference evidence="2" key="1">
    <citation type="submission" date="2020-12" db="EMBL/GenBank/DDBJ databases">
        <authorList>
            <person name="Iha C."/>
        </authorList>
    </citation>
    <scope>NUCLEOTIDE SEQUENCE</scope>
</reference>
<gene>
    <name evidence="2" type="ORF">OSTQU699_LOCUS10126</name>
</gene>